<keyword evidence="1 2" id="KW-0479">Metal-binding</keyword>
<dbReference type="PANTHER" id="PTHR34217:SF1">
    <property type="entry name" value="CARBOXYPEPTIDASE 1"/>
    <property type="match status" value="1"/>
</dbReference>
<dbReference type="GO" id="GO:0046872">
    <property type="term" value="F:metal ion binding"/>
    <property type="evidence" value="ECO:0007669"/>
    <property type="project" value="UniProtKB-KW"/>
</dbReference>
<name>A0A101XRW6_9BACL</name>
<dbReference type="EC" id="3.4.17.19" evidence="1"/>
<reference evidence="4 5" key="1">
    <citation type="submission" date="2015-12" db="EMBL/GenBank/DDBJ databases">
        <title>Draft genome sequence of Acidibacillus ferrooxidans ITV001, isolated from a chalcopyrite acid mine drainage site in Brazil.</title>
        <authorList>
            <person name="Dall'Agnol H."/>
            <person name="Nancucheo I."/>
            <person name="Johnson B."/>
            <person name="Oliveira R."/>
            <person name="Leite L."/>
            <person name="Pylro V."/>
            <person name="Nunes G.L."/>
            <person name="Tzotzos G."/>
            <person name="Fernandes G.R."/>
            <person name="Dutra J."/>
            <person name="Orellana S.C."/>
            <person name="Oliveira G."/>
        </authorList>
    </citation>
    <scope>NUCLEOTIDE SEQUENCE [LARGE SCALE GENOMIC DNA]</scope>
    <source>
        <strain evidence="5">ITV01</strain>
    </source>
</reference>
<dbReference type="InterPro" id="IPR001333">
    <property type="entry name" value="Peptidase_M32_Taq"/>
</dbReference>
<evidence type="ECO:0000256" key="1">
    <source>
        <dbReference type="PIRNR" id="PIRNR006615"/>
    </source>
</evidence>
<dbReference type="PRINTS" id="PR00998">
    <property type="entry name" value="CRBOXYPTASET"/>
</dbReference>
<dbReference type="SUPFAM" id="SSF55486">
    <property type="entry name" value="Metalloproteases ('zincins'), catalytic domain"/>
    <property type="match status" value="1"/>
</dbReference>
<comment type="function">
    <text evidence="1">Broad specificity carboxypetidase that releases amino acids sequentially from the C-terminus, including neutral, aromatic, polar and basic residues.</text>
</comment>
<organism evidence="4 5">
    <name type="scientific">Ferroacidibacillus organovorans</name>
    <dbReference type="NCBI Taxonomy" id="1765683"/>
    <lineage>
        <taxon>Bacteria</taxon>
        <taxon>Bacillati</taxon>
        <taxon>Bacillota</taxon>
        <taxon>Bacilli</taxon>
        <taxon>Bacillales</taxon>
        <taxon>Alicyclobacillaceae</taxon>
        <taxon>Ferroacidibacillus</taxon>
    </lineage>
</organism>
<gene>
    <name evidence="4" type="ORF">ATW55_00705</name>
</gene>
<protein>
    <recommendedName>
        <fullName evidence="1">Metal-dependent carboxypeptidase</fullName>
        <ecNumber evidence="1">3.4.17.19</ecNumber>
    </recommendedName>
</protein>
<evidence type="ECO:0000256" key="3">
    <source>
        <dbReference type="PIRSR" id="PIRSR006615-2"/>
    </source>
</evidence>
<dbReference type="RefSeq" id="WP_067713684.1">
    <property type="nucleotide sequence ID" value="NZ_LPVJ01000018.1"/>
</dbReference>
<keyword evidence="1" id="KW-0645">Protease</keyword>
<dbReference type="Gene3D" id="1.10.1370.30">
    <property type="match status" value="1"/>
</dbReference>
<keyword evidence="1" id="KW-0482">Metalloprotease</keyword>
<dbReference type="AlphaFoldDB" id="A0A101XRW6"/>
<keyword evidence="5" id="KW-1185">Reference proteome</keyword>
<proteinExistence type="inferred from homology"/>
<dbReference type="CDD" id="cd06460">
    <property type="entry name" value="M32_Taq"/>
    <property type="match status" value="1"/>
</dbReference>
<evidence type="ECO:0000256" key="2">
    <source>
        <dbReference type="PIRSR" id="PIRSR006615-1"/>
    </source>
</evidence>
<comment type="catalytic activity">
    <reaction evidence="1">
        <text>Release of a C-terminal amino acid with broad specificity, except for -Pro.</text>
        <dbReference type="EC" id="3.4.17.19"/>
    </reaction>
</comment>
<dbReference type="PIRSF" id="PIRSF006615">
    <property type="entry name" value="Zn_crbxpep_Taq"/>
    <property type="match status" value="1"/>
</dbReference>
<keyword evidence="2" id="KW-0862">Zinc</keyword>
<dbReference type="GO" id="GO:0006508">
    <property type="term" value="P:proteolysis"/>
    <property type="evidence" value="ECO:0007669"/>
    <property type="project" value="UniProtKB-UniRule"/>
</dbReference>
<feature type="binding site" evidence="2">
    <location>
        <position position="293"/>
    </location>
    <ligand>
        <name>Zn(2+)</name>
        <dbReference type="ChEBI" id="CHEBI:29105"/>
        <note>catalytic</note>
    </ligand>
</feature>
<keyword evidence="1" id="KW-0121">Carboxypeptidase</keyword>
<dbReference type="Proteomes" id="UP000053557">
    <property type="component" value="Unassembled WGS sequence"/>
</dbReference>
<dbReference type="PANTHER" id="PTHR34217">
    <property type="entry name" value="METAL-DEPENDENT CARBOXYPEPTIDASE"/>
    <property type="match status" value="1"/>
</dbReference>
<evidence type="ECO:0000313" key="5">
    <source>
        <dbReference type="Proteomes" id="UP000053557"/>
    </source>
</evidence>
<evidence type="ECO:0000313" key="4">
    <source>
        <dbReference type="EMBL" id="KUO96400.1"/>
    </source>
</evidence>
<dbReference type="EMBL" id="LPVJ01000018">
    <property type="protein sequence ID" value="KUO96400.1"/>
    <property type="molecule type" value="Genomic_DNA"/>
</dbReference>
<dbReference type="OrthoDB" id="9772308at2"/>
<dbReference type="Pfam" id="PF02074">
    <property type="entry name" value="Peptidase_M32"/>
    <property type="match status" value="1"/>
</dbReference>
<accession>A0A101XRW6</accession>
<comment type="cofactor">
    <cofactor evidence="2">
        <name>Zn(2+)</name>
        <dbReference type="ChEBI" id="CHEBI:29105"/>
    </cofactor>
    <text evidence="2">Binds 1 zinc ion per subunit.</text>
</comment>
<feature type="binding site" evidence="2">
    <location>
        <position position="263"/>
    </location>
    <ligand>
        <name>Zn(2+)</name>
        <dbReference type="ChEBI" id="CHEBI:29105"/>
        <note>catalytic</note>
    </ligand>
</feature>
<feature type="binding site" evidence="2">
    <location>
        <position position="267"/>
    </location>
    <ligand>
        <name>Zn(2+)</name>
        <dbReference type="ChEBI" id="CHEBI:29105"/>
        <note>catalytic</note>
    </ligand>
</feature>
<dbReference type="GO" id="GO:0004181">
    <property type="term" value="F:metallocarboxypeptidase activity"/>
    <property type="evidence" value="ECO:0007669"/>
    <property type="project" value="UniProtKB-UniRule"/>
</dbReference>
<comment type="similarity">
    <text evidence="1">Belongs to the peptidase M32 family.</text>
</comment>
<dbReference type="PROSITE" id="PS52034">
    <property type="entry name" value="PEPTIDASE_M32"/>
    <property type="match status" value="1"/>
</dbReference>
<comment type="caution">
    <text evidence="4">The sequence shown here is derived from an EMBL/GenBank/DDBJ whole genome shotgun (WGS) entry which is preliminary data.</text>
</comment>
<keyword evidence="1" id="KW-0378">Hydrolase</keyword>
<sequence length="500" mass="57410">MAQNHIQEFRALLQKISDYDSAIALLSWDSRTKLPKKGVEGRAQVLSTLAGERFRLLLGEPMEQILEALADSESSLDEVTRRSFWRMRKQLERIKRVPIDRLEAFARLTSKAEAVWVDAREANDFASFAPYLTEIVEMKREFIAYRDWKGPAYDALLDEYEPDLTMATLDPLFAKLRGETLRLLDQIREAKQPDTSILERFYDPQKQRAFSLTILEKIGYDLQAGRLDETAHPFQTTISLGDARVTTRYLPYFFNSAIFGTIHEGGHALYEQGVDPALFGTPLFGGTSMGIHESQSRFFENILGRSMPFWERFYGDLQVVFPDALGDTTRDAFYAAINAVKPSLIRVEADELTYNLHIMVRYEIEKASISGDARVTDLPELWNAQMKEYLGVVPDSDANGVLQDVHWSGGDFGYFPSYALGNLYSAQFAEKLEEEMPNLWDDVRRGELMPIREWFRERIHRFGGLREPGELVQDITGQPLKADALIRYFEKKYVPLYRLS</sequence>
<feature type="active site" description="Proton donor/acceptor" evidence="3">
    <location>
        <position position="264"/>
    </location>
</feature>